<organism evidence="1 2">
    <name type="scientific">Deinococcus yavapaiensis KR-236</name>
    <dbReference type="NCBI Taxonomy" id="694435"/>
    <lineage>
        <taxon>Bacteria</taxon>
        <taxon>Thermotogati</taxon>
        <taxon>Deinococcota</taxon>
        <taxon>Deinococci</taxon>
        <taxon>Deinococcales</taxon>
        <taxon>Deinococcaceae</taxon>
        <taxon>Deinococcus</taxon>
    </lineage>
</organism>
<name>A0A318S0U9_9DEIO</name>
<comment type="caution">
    <text evidence="1">The sequence shown here is derived from an EMBL/GenBank/DDBJ whole genome shotgun (WGS) entry which is preliminary data.</text>
</comment>
<evidence type="ECO:0008006" key="3">
    <source>
        <dbReference type="Google" id="ProtNLM"/>
    </source>
</evidence>
<evidence type="ECO:0000313" key="1">
    <source>
        <dbReference type="EMBL" id="PYE50945.1"/>
    </source>
</evidence>
<gene>
    <name evidence="1" type="ORF">DES52_11612</name>
</gene>
<sequence length="130" mass="13967">MSLAVVLACTALAEQWRVFAPLAAVAEGFLIGSLTDRIPAALSSRENFECLWHLLDALLNTFLFVLLALEVVVLRFSGTALLLGALSVQLLVNAAAATRRVFPVHAPRDDVGWFAWRDQSCVGAESSAGK</sequence>
<reference evidence="1 2" key="1">
    <citation type="submission" date="2018-06" db="EMBL/GenBank/DDBJ databases">
        <title>Genomic Encyclopedia of Type Strains, Phase IV (KMG-IV): sequencing the most valuable type-strain genomes for metagenomic binning, comparative biology and taxonomic classification.</title>
        <authorList>
            <person name="Goeker M."/>
        </authorList>
    </citation>
    <scope>NUCLEOTIDE SEQUENCE [LARGE SCALE GENOMIC DNA]</scope>
    <source>
        <strain evidence="1 2">DSM 18048</strain>
    </source>
</reference>
<dbReference type="Proteomes" id="UP000248326">
    <property type="component" value="Unassembled WGS sequence"/>
</dbReference>
<evidence type="ECO:0000313" key="2">
    <source>
        <dbReference type="Proteomes" id="UP000248326"/>
    </source>
</evidence>
<dbReference type="EMBL" id="QJSX01000016">
    <property type="protein sequence ID" value="PYE50945.1"/>
    <property type="molecule type" value="Genomic_DNA"/>
</dbReference>
<accession>A0A318S0U9</accession>
<proteinExistence type="predicted"/>
<keyword evidence="2" id="KW-1185">Reference proteome</keyword>
<protein>
    <recommendedName>
        <fullName evidence="3">Cation/H+ exchanger domain-containing protein</fullName>
    </recommendedName>
</protein>
<dbReference type="AlphaFoldDB" id="A0A318S0U9"/>